<dbReference type="PROSITE" id="PS51729">
    <property type="entry name" value="GNAT_YJDJ"/>
    <property type="match status" value="1"/>
</dbReference>
<dbReference type="RefSeq" id="WP_267566631.1">
    <property type="nucleotide sequence ID" value="NZ_JAPNTZ010000011.1"/>
</dbReference>
<dbReference type="PROSITE" id="PS51186">
    <property type="entry name" value="GNAT"/>
    <property type="match status" value="1"/>
</dbReference>
<dbReference type="PANTHER" id="PTHR31435">
    <property type="entry name" value="PROTEIN NATD1"/>
    <property type="match status" value="1"/>
</dbReference>
<keyword evidence="4" id="KW-1185">Reference proteome</keyword>
<accession>A0ABT4B6R3</accession>
<evidence type="ECO:0000313" key="4">
    <source>
        <dbReference type="Proteomes" id="UP001151002"/>
    </source>
</evidence>
<name>A0ABT4B6R3_9ACTN</name>
<evidence type="ECO:0000259" key="2">
    <source>
        <dbReference type="PROSITE" id="PS51729"/>
    </source>
</evidence>
<comment type="caution">
    <text evidence="3">The sequence shown here is derived from an EMBL/GenBank/DDBJ whole genome shotgun (WGS) entry which is preliminary data.</text>
</comment>
<dbReference type="Proteomes" id="UP001151002">
    <property type="component" value="Unassembled WGS sequence"/>
</dbReference>
<dbReference type="PANTHER" id="PTHR31435:SF10">
    <property type="entry name" value="BSR4717 PROTEIN"/>
    <property type="match status" value="1"/>
</dbReference>
<dbReference type="CDD" id="cd04301">
    <property type="entry name" value="NAT_SF"/>
    <property type="match status" value="1"/>
</dbReference>
<dbReference type="Pfam" id="PF14542">
    <property type="entry name" value="Acetyltransf_CG"/>
    <property type="match status" value="1"/>
</dbReference>
<proteinExistence type="predicted"/>
<sequence>MSDVDVRDNPAEKRFEMRIGDDVAGFAAYRVRDGVTVVTHSEVNRRFRGQGLGNVLAERTLSLLREQGARVYPACPFFAKYVSEHPEYDDIIEE</sequence>
<feature type="domain" description="N-acetyltransferase" evidence="1">
    <location>
        <begin position="1"/>
        <end position="94"/>
    </location>
</feature>
<dbReference type="SUPFAM" id="SSF55729">
    <property type="entry name" value="Acyl-CoA N-acyltransferases (Nat)"/>
    <property type="match status" value="1"/>
</dbReference>
<dbReference type="InterPro" id="IPR031165">
    <property type="entry name" value="GNAT_YJDJ"/>
</dbReference>
<gene>
    <name evidence="3" type="ORF">OWR29_29775</name>
</gene>
<dbReference type="InterPro" id="IPR016181">
    <property type="entry name" value="Acyl_CoA_acyltransferase"/>
</dbReference>
<protein>
    <submittedName>
        <fullName evidence="3">GNAT family N-acetyltransferase</fullName>
    </submittedName>
</protein>
<dbReference type="Gene3D" id="3.40.630.30">
    <property type="match status" value="1"/>
</dbReference>
<evidence type="ECO:0000259" key="1">
    <source>
        <dbReference type="PROSITE" id="PS51186"/>
    </source>
</evidence>
<evidence type="ECO:0000313" key="3">
    <source>
        <dbReference type="EMBL" id="MCY1142205.1"/>
    </source>
</evidence>
<reference evidence="3" key="1">
    <citation type="submission" date="2022-11" db="EMBL/GenBank/DDBJ databases">
        <authorList>
            <person name="Somphong A."/>
            <person name="Phongsopitanun W."/>
        </authorList>
    </citation>
    <scope>NUCLEOTIDE SEQUENCE</scope>
    <source>
        <strain evidence="3">Pm04-4</strain>
    </source>
</reference>
<dbReference type="InterPro" id="IPR045057">
    <property type="entry name" value="Gcn5-rel_NAT"/>
</dbReference>
<dbReference type="EMBL" id="JAPNTZ010000011">
    <property type="protein sequence ID" value="MCY1142205.1"/>
    <property type="molecule type" value="Genomic_DNA"/>
</dbReference>
<feature type="domain" description="N-acetyltransferase" evidence="2">
    <location>
        <begin position="7"/>
        <end position="93"/>
    </location>
</feature>
<dbReference type="InterPro" id="IPR000182">
    <property type="entry name" value="GNAT_dom"/>
</dbReference>
<organism evidence="3 4">
    <name type="scientific">Paractinoplanes pyxinae</name>
    <dbReference type="NCBI Taxonomy" id="2997416"/>
    <lineage>
        <taxon>Bacteria</taxon>
        <taxon>Bacillati</taxon>
        <taxon>Actinomycetota</taxon>
        <taxon>Actinomycetes</taxon>
        <taxon>Micromonosporales</taxon>
        <taxon>Micromonosporaceae</taxon>
        <taxon>Paractinoplanes</taxon>
    </lineage>
</organism>